<name>A0A9W6EVY7_9FLAO</name>
<reference evidence="1" key="1">
    <citation type="submission" date="2022-07" db="EMBL/GenBank/DDBJ databases">
        <title>Taxonomy of Novel Oxalotrophic and Methylotrophic Bacteria.</title>
        <authorList>
            <person name="Sahin N."/>
            <person name="Tani A."/>
        </authorList>
    </citation>
    <scope>NUCLEOTIDE SEQUENCE</scope>
    <source>
        <strain evidence="1">AM327</strain>
    </source>
</reference>
<gene>
    <name evidence="1" type="ORF">NBRC110019_12020</name>
</gene>
<dbReference type="AlphaFoldDB" id="A0A9W6EVY7"/>
<evidence type="ECO:0008006" key="3">
    <source>
        <dbReference type="Google" id="ProtNLM"/>
    </source>
</evidence>
<dbReference type="EMBL" id="BRVP01000007">
    <property type="protein sequence ID" value="GLB52163.1"/>
    <property type="molecule type" value="Genomic_DNA"/>
</dbReference>
<accession>A0A9W6EVY7</accession>
<dbReference type="RefSeq" id="WP_281753299.1">
    <property type="nucleotide sequence ID" value="NZ_BRVP01000007.1"/>
</dbReference>
<organism evidence="1 2">
    <name type="scientific">Neptunitalea chrysea</name>
    <dbReference type="NCBI Taxonomy" id="1647581"/>
    <lineage>
        <taxon>Bacteria</taxon>
        <taxon>Pseudomonadati</taxon>
        <taxon>Bacteroidota</taxon>
        <taxon>Flavobacteriia</taxon>
        <taxon>Flavobacteriales</taxon>
        <taxon>Flavobacteriaceae</taxon>
        <taxon>Neptunitalea</taxon>
    </lineage>
</organism>
<dbReference type="SUPFAM" id="SSF51126">
    <property type="entry name" value="Pectin lyase-like"/>
    <property type="match status" value="1"/>
</dbReference>
<dbReference type="Proteomes" id="UP001143545">
    <property type="component" value="Unassembled WGS sequence"/>
</dbReference>
<proteinExistence type="predicted"/>
<evidence type="ECO:0000313" key="2">
    <source>
        <dbReference type="Proteomes" id="UP001143545"/>
    </source>
</evidence>
<comment type="caution">
    <text evidence="1">The sequence shown here is derived from an EMBL/GenBank/DDBJ whole genome shotgun (WGS) entry which is preliminary data.</text>
</comment>
<evidence type="ECO:0000313" key="1">
    <source>
        <dbReference type="EMBL" id="GLB52163.1"/>
    </source>
</evidence>
<keyword evidence="2" id="KW-1185">Reference proteome</keyword>
<protein>
    <recommendedName>
        <fullName evidence="3">Right handed beta helix domain-containing protein</fullName>
    </recommendedName>
</protein>
<dbReference type="InterPro" id="IPR011050">
    <property type="entry name" value="Pectin_lyase_fold/virulence"/>
</dbReference>
<sequence length="388" mass="44118">MPDYRKVDYTASYERKGYITLPTDFKFHQTNIDTLSGYVIVIKDTFNLNSDTIKIPKYTTGTILHFESGQLYNGSISSSNIYYVDGSYQHGLKLLDNIYYAIPFGENNLILDVTDLPLTLAKYNLIPNDLSMGHENSLNFENIFDNSWFQRLSQLKKVTLLFPAYVKGGVAVNVFSFSNIQVNDLTFRPIKIKNKRFDINIMLGADIKANMSTVTLKEPYDENSIENQNFSVEDHSLFYFLNCNSLTIIGTSKLKTSQYEKTNRSIIDGSWDDLNNTFNGNYYEGFTLNNINYNSSATQFIFKIHYCGHAVLKNLHFTNSIHGTSVIANNVEIINCEASKSIGDNGITVGGWHETLLPEDSKIYIRDCYFHDCDDLGLSIQGNSAMYF</sequence>